<dbReference type="EMBL" id="BLLF01006034">
    <property type="protein sequence ID" value="GFH31887.1"/>
    <property type="molecule type" value="Genomic_DNA"/>
</dbReference>
<proteinExistence type="predicted"/>
<dbReference type="AlphaFoldDB" id="A0A6A0AJ64"/>
<protein>
    <recommendedName>
        <fullName evidence="3">Major facilitator superfamily (MFS) profile domain-containing protein</fullName>
    </recommendedName>
</protein>
<dbReference type="PANTHER" id="PTHR23518:SF2">
    <property type="entry name" value="MAJOR FACILITATOR SUPERFAMILY TRANSPORTER"/>
    <property type="match status" value="1"/>
</dbReference>
<evidence type="ECO:0000313" key="1">
    <source>
        <dbReference type="EMBL" id="GFH31887.1"/>
    </source>
</evidence>
<accession>A0A6A0AJ64</accession>
<evidence type="ECO:0008006" key="3">
    <source>
        <dbReference type="Google" id="ProtNLM"/>
    </source>
</evidence>
<dbReference type="Gene3D" id="1.20.1250.20">
    <property type="entry name" value="MFS general substrate transporter like domains"/>
    <property type="match status" value="1"/>
</dbReference>
<sequence>MLCSVATLIHDSYLPVYVQDELGLSSTKIGAVQGGAQFLCQISKGVSGIAGDLLGSQIRVLVFGTFLTLL</sequence>
<feature type="non-terminal residue" evidence="1">
    <location>
        <position position="1"/>
    </location>
</feature>
<dbReference type="Proteomes" id="UP000485058">
    <property type="component" value="Unassembled WGS sequence"/>
</dbReference>
<dbReference type="SUPFAM" id="SSF103473">
    <property type="entry name" value="MFS general substrate transporter"/>
    <property type="match status" value="1"/>
</dbReference>
<comment type="caution">
    <text evidence="1">The sequence shown here is derived from an EMBL/GenBank/DDBJ whole genome shotgun (WGS) entry which is preliminary data.</text>
</comment>
<evidence type="ECO:0000313" key="2">
    <source>
        <dbReference type="Proteomes" id="UP000485058"/>
    </source>
</evidence>
<gene>
    <name evidence="1" type="ORF">HaLaN_31012</name>
</gene>
<name>A0A6A0AJ64_HAELA</name>
<dbReference type="PANTHER" id="PTHR23518">
    <property type="entry name" value="C-METHYLTRANSFERASE"/>
    <property type="match status" value="1"/>
</dbReference>
<keyword evidence="2" id="KW-1185">Reference proteome</keyword>
<reference evidence="1 2" key="1">
    <citation type="submission" date="2020-02" db="EMBL/GenBank/DDBJ databases">
        <title>Draft genome sequence of Haematococcus lacustris strain NIES-144.</title>
        <authorList>
            <person name="Morimoto D."/>
            <person name="Nakagawa S."/>
            <person name="Yoshida T."/>
            <person name="Sawayama S."/>
        </authorList>
    </citation>
    <scope>NUCLEOTIDE SEQUENCE [LARGE SCALE GENOMIC DNA]</scope>
    <source>
        <strain evidence="1 2">NIES-144</strain>
    </source>
</reference>
<dbReference type="InterPro" id="IPR036259">
    <property type="entry name" value="MFS_trans_sf"/>
</dbReference>
<organism evidence="1 2">
    <name type="scientific">Haematococcus lacustris</name>
    <name type="common">Green alga</name>
    <name type="synonym">Haematococcus pluvialis</name>
    <dbReference type="NCBI Taxonomy" id="44745"/>
    <lineage>
        <taxon>Eukaryota</taxon>
        <taxon>Viridiplantae</taxon>
        <taxon>Chlorophyta</taxon>
        <taxon>core chlorophytes</taxon>
        <taxon>Chlorophyceae</taxon>
        <taxon>CS clade</taxon>
        <taxon>Chlamydomonadales</taxon>
        <taxon>Haematococcaceae</taxon>
        <taxon>Haematococcus</taxon>
    </lineage>
</organism>
<feature type="non-terminal residue" evidence="1">
    <location>
        <position position="70"/>
    </location>
</feature>